<dbReference type="PROSITE" id="PS50088">
    <property type="entry name" value="ANK_REPEAT"/>
    <property type="match status" value="2"/>
</dbReference>
<feature type="repeat" description="ANK" evidence="3">
    <location>
        <begin position="106"/>
        <end position="138"/>
    </location>
</feature>
<feature type="compositionally biased region" description="Basic and acidic residues" evidence="4">
    <location>
        <begin position="999"/>
        <end position="1008"/>
    </location>
</feature>
<feature type="compositionally biased region" description="Basic and acidic residues" evidence="4">
    <location>
        <begin position="470"/>
        <end position="481"/>
    </location>
</feature>
<feature type="region of interest" description="Disordered" evidence="4">
    <location>
        <begin position="936"/>
        <end position="1140"/>
    </location>
</feature>
<feature type="repeat" description="ANK" evidence="3">
    <location>
        <begin position="54"/>
        <end position="86"/>
    </location>
</feature>
<dbReference type="Gene3D" id="1.25.40.20">
    <property type="entry name" value="Ankyrin repeat-containing domain"/>
    <property type="match status" value="1"/>
</dbReference>
<feature type="compositionally biased region" description="Low complexity" evidence="4">
    <location>
        <begin position="709"/>
        <end position="722"/>
    </location>
</feature>
<dbReference type="InterPro" id="IPR036770">
    <property type="entry name" value="Ankyrin_rpt-contain_sf"/>
</dbReference>
<feature type="compositionally biased region" description="Basic and acidic residues" evidence="4">
    <location>
        <begin position="936"/>
        <end position="953"/>
    </location>
</feature>
<feature type="compositionally biased region" description="Low complexity" evidence="4">
    <location>
        <begin position="573"/>
        <end position="585"/>
    </location>
</feature>
<keyword evidence="1" id="KW-0677">Repeat</keyword>
<feature type="region of interest" description="Disordered" evidence="4">
    <location>
        <begin position="347"/>
        <end position="402"/>
    </location>
</feature>
<dbReference type="EMBL" id="MU150272">
    <property type="protein sequence ID" value="KAF9462403.1"/>
    <property type="molecule type" value="Genomic_DNA"/>
</dbReference>
<keyword evidence="2 3" id="KW-0040">ANK repeat</keyword>
<evidence type="ECO:0000256" key="1">
    <source>
        <dbReference type="ARBA" id="ARBA00022737"/>
    </source>
</evidence>
<comment type="caution">
    <text evidence="5">The sequence shown here is derived from an EMBL/GenBank/DDBJ whole genome shotgun (WGS) entry which is preliminary data.</text>
</comment>
<sequence>MPVPLRTAHHKAEAKYNVTTEFPSLGLHSAAATGNIGLVEYALDHGQPINSVLDGVLPLHAACAGGNVQVVQLLIDHGADVNAPRLPRRYSSDKNRDTSAPIVGTSGSTPLHFAAANGNTSAVHVLLLHGAHANRSDKHGITPEMLARQHGWLECAEVLKQWVINKDRDLRERPSGIGDDTRSLAVQGLASRERTDSFGAEGEPSSSSMRRRLQMKHSIDTALNRFKPSSDTKPQHFSSSTPPSSPSRAEYPSHPVLDETLHSSIDGKLRRPSLPHILQPNSTGPSRMRKTSTPSINLSPSPRRPRSAGAGAENQEQDQETPYTALGRPSGSRRLGSKYSLMNIFKKAQPGEPGNSVDGSQSILGPSSPPSFGSTTALPLSSSPNATTLLSKPSTSSTDLREITSTSNISISPFSLPGFRFRGGSDASTRALTQQSSIPQSIHRKHSATLSSSPRAVDLHNAIAQQQQERQQRQRTRDRSRSTGSGQRYSPEGTTKASPSPSTSPLTMLNLLRTKGHSRDRSGSGGSLGGRPSPIPGHRGGAVFDDDVVVNEIGDSSRPGSRPSILKVHNRTPSSGQSQGLPSSLRALRFDSSSSGGRGGFSETESHEYLRSSSSAGSLGGHRGVSGKGGLGSGNVATRVSEEDLGPESAPAAIRDFEDLQRSTQESSGYEDDEEDFEYGRPLNGDSFIGSAIETEFPLKARIRERGDSFASSRSSLSPILSNENTVEGPTSNLISSEFPFSINVPPPMFPDETEPSTQEQLLRVPSPADHRHRGDSVSSTSTTDSRNNPQLSASGTTSGSGGSDTVTTPWMASPGHSFLHLPIQTSPSGKTEGVIVMDDLADVGLSDEFKNETTIGPVPITGMNEKRPHIPPDININSISSHAQAEALVQKAQQDIFEMAHGDELAPGTTSAGRSPLSARLAAYGESLALERKLREQKEAVEGRESSAEKAHLPAPTRTEAFMRDSVATPGAIASIRDGVERQHSLEHKSGKPRSKSKMKDPRRPSTAEDSSSRQLNNSLSSDSTGRSHHSTRSTSGFERSYVSQDPNSSEEINSFSVPTRLPQRGQGPKSMYTRSTSRSRTPVRDMDHGGQLSRISSLDCPDTDTELGPPLFRVSTAPLSGPSPSRGKREVKSASKLTRMGFSPVEQAGRAPVVSRSKRFEVIRSIVQTLKGKT</sequence>
<evidence type="ECO:0000256" key="2">
    <source>
        <dbReference type="ARBA" id="ARBA00023043"/>
    </source>
</evidence>
<dbReference type="Proteomes" id="UP000807353">
    <property type="component" value="Unassembled WGS sequence"/>
</dbReference>
<proteinExistence type="predicted"/>
<feature type="compositionally biased region" description="Low complexity" evidence="4">
    <location>
        <begin position="793"/>
        <end position="809"/>
    </location>
</feature>
<evidence type="ECO:0008006" key="7">
    <source>
        <dbReference type="Google" id="ProtNLM"/>
    </source>
</evidence>
<dbReference type="SUPFAM" id="SSF48403">
    <property type="entry name" value="Ankyrin repeat"/>
    <property type="match status" value="1"/>
</dbReference>
<feature type="region of interest" description="Disordered" evidence="4">
    <location>
        <begin position="225"/>
        <end position="254"/>
    </location>
</feature>
<evidence type="ECO:0000256" key="4">
    <source>
        <dbReference type="SAM" id="MobiDB-lite"/>
    </source>
</evidence>
<dbReference type="InterPro" id="IPR002110">
    <property type="entry name" value="Ankyrin_rpt"/>
</dbReference>
<feature type="region of interest" description="Disordered" evidence="4">
    <location>
        <begin position="171"/>
        <end position="213"/>
    </location>
</feature>
<name>A0A9P5Y521_9AGAR</name>
<feature type="compositionally biased region" description="Low complexity" evidence="4">
    <location>
        <begin position="1014"/>
        <end position="1026"/>
    </location>
</feature>
<dbReference type="PANTHER" id="PTHR24173">
    <property type="entry name" value="ANKYRIN REPEAT CONTAINING"/>
    <property type="match status" value="1"/>
</dbReference>
<feature type="compositionally biased region" description="Polar residues" evidence="4">
    <location>
        <begin position="372"/>
        <end position="386"/>
    </location>
</feature>
<reference evidence="5" key="1">
    <citation type="submission" date="2020-11" db="EMBL/GenBank/DDBJ databases">
        <authorList>
            <consortium name="DOE Joint Genome Institute"/>
            <person name="Ahrendt S."/>
            <person name="Riley R."/>
            <person name="Andreopoulos W."/>
            <person name="Labutti K."/>
            <person name="Pangilinan J."/>
            <person name="Ruiz-Duenas F.J."/>
            <person name="Barrasa J.M."/>
            <person name="Sanchez-Garcia M."/>
            <person name="Camarero S."/>
            <person name="Miyauchi S."/>
            <person name="Serrano A."/>
            <person name="Linde D."/>
            <person name="Babiker R."/>
            <person name="Drula E."/>
            <person name="Ayuso-Fernandez I."/>
            <person name="Pacheco R."/>
            <person name="Padilla G."/>
            <person name="Ferreira P."/>
            <person name="Barriuso J."/>
            <person name="Kellner H."/>
            <person name="Castanera R."/>
            <person name="Alfaro M."/>
            <person name="Ramirez L."/>
            <person name="Pisabarro A.G."/>
            <person name="Kuo A."/>
            <person name="Tritt A."/>
            <person name="Lipzen A."/>
            <person name="He G."/>
            <person name="Yan M."/>
            <person name="Ng V."/>
            <person name="Cullen D."/>
            <person name="Martin F."/>
            <person name="Rosso M.-N."/>
            <person name="Henrissat B."/>
            <person name="Hibbett D."/>
            <person name="Martinez A.T."/>
            <person name="Grigoriev I.V."/>
        </authorList>
    </citation>
    <scope>NUCLEOTIDE SEQUENCE</scope>
    <source>
        <strain evidence="5">CBS 247.69</strain>
    </source>
</reference>
<dbReference type="AlphaFoldDB" id="A0A9P5Y521"/>
<feature type="compositionally biased region" description="Polar residues" evidence="4">
    <location>
        <begin position="426"/>
        <end position="440"/>
    </location>
</feature>
<evidence type="ECO:0000313" key="5">
    <source>
        <dbReference type="EMBL" id="KAF9462403.1"/>
    </source>
</evidence>
<feature type="compositionally biased region" description="Low complexity" evidence="4">
    <location>
        <begin position="777"/>
        <end position="786"/>
    </location>
</feature>
<dbReference type="PROSITE" id="PS50297">
    <property type="entry name" value="ANK_REP_REGION"/>
    <property type="match status" value="2"/>
</dbReference>
<dbReference type="Pfam" id="PF12796">
    <property type="entry name" value="Ank_2"/>
    <property type="match status" value="2"/>
</dbReference>
<evidence type="ECO:0000256" key="3">
    <source>
        <dbReference type="PROSITE-ProRule" id="PRU00023"/>
    </source>
</evidence>
<feature type="region of interest" description="Disordered" evidence="4">
    <location>
        <begin position="745"/>
        <end position="812"/>
    </location>
</feature>
<keyword evidence="6" id="KW-1185">Reference proteome</keyword>
<feature type="region of interest" description="Disordered" evidence="4">
    <location>
        <begin position="425"/>
        <end position="685"/>
    </location>
</feature>
<dbReference type="SMART" id="SM00248">
    <property type="entry name" value="ANK"/>
    <property type="match status" value="3"/>
</dbReference>
<feature type="compositionally biased region" description="Basic and acidic residues" evidence="4">
    <location>
        <begin position="171"/>
        <end position="182"/>
    </location>
</feature>
<dbReference type="PANTHER" id="PTHR24173:SF74">
    <property type="entry name" value="ANKYRIN REPEAT DOMAIN-CONTAINING PROTEIN 16"/>
    <property type="match status" value="1"/>
</dbReference>
<feature type="region of interest" description="Disordered" evidence="4">
    <location>
        <begin position="85"/>
        <end position="104"/>
    </location>
</feature>
<feature type="compositionally biased region" description="Polar residues" evidence="4">
    <location>
        <begin position="1043"/>
        <end position="1059"/>
    </location>
</feature>
<organism evidence="5 6">
    <name type="scientific">Collybia nuda</name>
    <dbReference type="NCBI Taxonomy" id="64659"/>
    <lineage>
        <taxon>Eukaryota</taxon>
        <taxon>Fungi</taxon>
        <taxon>Dikarya</taxon>
        <taxon>Basidiomycota</taxon>
        <taxon>Agaricomycotina</taxon>
        <taxon>Agaricomycetes</taxon>
        <taxon>Agaricomycetidae</taxon>
        <taxon>Agaricales</taxon>
        <taxon>Tricholomatineae</taxon>
        <taxon>Clitocybaceae</taxon>
        <taxon>Collybia</taxon>
    </lineage>
</organism>
<feature type="compositionally biased region" description="Polar residues" evidence="4">
    <location>
        <begin position="279"/>
        <end position="300"/>
    </location>
</feature>
<dbReference type="OrthoDB" id="194358at2759"/>
<protein>
    <recommendedName>
        <fullName evidence="7">Ankyrin repeat protein</fullName>
    </recommendedName>
</protein>
<feature type="compositionally biased region" description="Gly residues" evidence="4">
    <location>
        <begin position="618"/>
        <end position="633"/>
    </location>
</feature>
<evidence type="ECO:0000313" key="6">
    <source>
        <dbReference type="Proteomes" id="UP000807353"/>
    </source>
</evidence>
<accession>A0A9P5Y521</accession>
<feature type="region of interest" description="Disordered" evidence="4">
    <location>
        <begin position="266"/>
        <end position="335"/>
    </location>
</feature>
<feature type="compositionally biased region" description="Low complexity" evidence="4">
    <location>
        <begin position="387"/>
        <end position="398"/>
    </location>
</feature>
<feature type="compositionally biased region" description="Basic and acidic residues" evidence="4">
    <location>
        <begin position="979"/>
        <end position="991"/>
    </location>
</feature>
<gene>
    <name evidence="5" type="ORF">BDZ94DRAFT_1194532</name>
</gene>
<feature type="compositionally biased region" description="Low complexity" evidence="4">
    <location>
        <begin position="482"/>
        <end position="512"/>
    </location>
</feature>
<feature type="region of interest" description="Disordered" evidence="4">
    <location>
        <begin position="709"/>
        <end position="729"/>
    </location>
</feature>